<dbReference type="EMBL" id="MCBQ01018472">
    <property type="protein sequence ID" value="RKF58033.1"/>
    <property type="molecule type" value="Genomic_DNA"/>
</dbReference>
<name>A0A420HKV3_9PEZI</name>
<proteinExistence type="predicted"/>
<dbReference type="Proteomes" id="UP000283383">
    <property type="component" value="Unassembled WGS sequence"/>
</dbReference>
<evidence type="ECO:0000313" key="2">
    <source>
        <dbReference type="Proteomes" id="UP000283383"/>
    </source>
</evidence>
<comment type="caution">
    <text evidence="1">The sequence shown here is derived from an EMBL/GenBank/DDBJ whole genome shotgun (WGS) entry which is preliminary data.</text>
</comment>
<organism evidence="1 2">
    <name type="scientific">Golovinomyces cichoracearum</name>
    <dbReference type="NCBI Taxonomy" id="62708"/>
    <lineage>
        <taxon>Eukaryota</taxon>
        <taxon>Fungi</taxon>
        <taxon>Dikarya</taxon>
        <taxon>Ascomycota</taxon>
        <taxon>Pezizomycotina</taxon>
        <taxon>Leotiomycetes</taxon>
        <taxon>Erysiphales</taxon>
        <taxon>Erysiphaceae</taxon>
        <taxon>Golovinomyces</taxon>
    </lineage>
</organism>
<reference evidence="1 2" key="1">
    <citation type="journal article" date="2018" name="BMC Genomics">
        <title>Comparative genome analyses reveal sequence features reflecting distinct modes of host-adaptation between dicot and monocot powdery mildew.</title>
        <authorList>
            <person name="Wu Y."/>
            <person name="Ma X."/>
            <person name="Pan Z."/>
            <person name="Kale S.D."/>
            <person name="Song Y."/>
            <person name="King H."/>
            <person name="Zhang Q."/>
            <person name="Presley C."/>
            <person name="Deng X."/>
            <person name="Wei C.I."/>
            <person name="Xiao S."/>
        </authorList>
    </citation>
    <scope>NUCLEOTIDE SEQUENCE [LARGE SCALE GENOMIC DNA]</scope>
    <source>
        <strain evidence="1">UMSG3</strain>
    </source>
</reference>
<protein>
    <submittedName>
        <fullName evidence="1">Uncharacterized protein</fullName>
    </submittedName>
</protein>
<dbReference type="STRING" id="62708.A0A420HKV3"/>
<gene>
    <name evidence="1" type="ORF">GcM3_184009</name>
</gene>
<accession>A0A420HKV3</accession>
<dbReference type="AlphaFoldDB" id="A0A420HKV3"/>
<keyword evidence="2" id="KW-1185">Reference proteome</keyword>
<sequence length="570" mass="64837">MGPYNSLRTIQLCITPMPQESNSLISEIDQETPQYKIDDSQENLIPPERPQSTPFPVQDVKIQNIQCSHRFSDSEVTSNVSTQKATTFKLATQSALLSNLPSEIHEYILDYLLGIRSSSLDVSSSGNSIFVRSWGKSIGSTSRHSRRFEVSQLALVSRRWRHLIQERLYRHLKIRGTRHYIKDAIDWFEHHSHLKSYIRHIDIWFPVFQQKNITLDPTLHVLSKVSDRSHSNFSANNVGSSLTVTYRSPSENSTIEEVLSFIQTTFSKICILTLEGGERKKPPKVRYFQHSQNQRKLPILPNIRTFICKGQWNIIRSDSDFQSLASAFPNLKEWHASYARPKSKSYLSMATILSKLPQSLTNLNICLEADYRCEAFTPEYAKKVSRKIHFCIMMAKAVPSLEHLAYTGRVCHDFFNKAALLSNPRESRLKTVDIVVKNICRSNLPGTGWGDGSNISDMKFITAFEKLVVSATGSLGRLTALESLRIRFIDIESKIPNLNPYFQFSKNQCTGIWSEEIVESLFKNRPAAFFAENPEMLGHLRSGYGSFPKARPKCISISEYADLANGIIAT</sequence>
<evidence type="ECO:0000313" key="1">
    <source>
        <dbReference type="EMBL" id="RKF58033.1"/>
    </source>
</evidence>